<dbReference type="RefSeq" id="WP_121532442.1">
    <property type="nucleotide sequence ID" value="NZ_RCHI01000005.1"/>
</dbReference>
<dbReference type="GO" id="GO:0016746">
    <property type="term" value="F:acyltransferase activity"/>
    <property type="evidence" value="ECO:0007669"/>
    <property type="project" value="UniProtKB-KW"/>
</dbReference>
<evidence type="ECO:0000256" key="1">
    <source>
        <dbReference type="ARBA" id="ARBA00022679"/>
    </source>
</evidence>
<dbReference type="InterPro" id="IPR029058">
    <property type="entry name" value="AB_hydrolase_fold"/>
</dbReference>
<dbReference type="GO" id="GO:0016787">
    <property type="term" value="F:hydrolase activity"/>
    <property type="evidence" value="ECO:0007669"/>
    <property type="project" value="UniProtKB-KW"/>
</dbReference>
<sequence length="650" mass="71663">MTTTLRKTRGQRVKSDAQVSDEILTADETPAAKPAPRSRTKAAKPATPVEAPMAQLPVPVVTSSGIAGDTPEKRAAEESFRKLDHYVHALMGKAEGGLSPLALSLAWADWASHLAISPGKQAELAWKSARKAQRLAAEVMCQMGGVANDGTPCVEPLKQDRRFAGPEWSKLPFSYWSQSFLLAQQWWAKATTDVPGVEKKHEKLVEFYGRQMLDMFAPSNFLATNPQLIARTIEEGGRNLVRGAQYFAEDLVKKATGQEEMADVFVPGREVAATPGKVVFRNRLIELLQYSPTTEVTHPVPLLIVPAWIMKYYILDLTKQESLINWLVGQGFTVFCISWKNPDEEDRDLGFDDYRKLGVMAAIDAVTAITGSDKVHGLGYCLGGTLLSVTAATMARDGDERLATLTMLAAQVDFTEAGELSLFTSEDQLALLEDMMWEEGYLDKEAMAGTFSMLKSQDLVWSHMVREYMMGERETASSLGAWSKDATRMPYKMHSEYLRKLFLNNDLADGRMESGGGHIFLQDIKAPVFAVATEHDHIAPWNSVFKLTYLMHGDVTFALVSGGHNTGIVAPPGSPRAKYRMMTHEPGRAHPGPKEWAASVPKVPGSWWQPWADWLRETQGIEDGAPPPMGNEEAGYAPLADAPGTYVMVR</sequence>
<evidence type="ECO:0000256" key="3">
    <source>
        <dbReference type="SAM" id="MobiDB-lite"/>
    </source>
</evidence>
<dbReference type="Gene3D" id="3.40.50.1820">
    <property type="entry name" value="alpha/beta hydrolase"/>
    <property type="match status" value="1"/>
</dbReference>
<dbReference type="InterPro" id="IPR022211">
    <property type="entry name" value="PHBC_N"/>
</dbReference>
<comment type="caution">
    <text evidence="6">The sequence shown here is derived from an EMBL/GenBank/DDBJ whole genome shotgun (WGS) entry which is preliminary data.</text>
</comment>
<keyword evidence="2" id="KW-0012">Acyltransferase</keyword>
<dbReference type="PANTHER" id="PTHR36837:SF5">
    <property type="entry name" value="POLY-3-HYDROXYBUTYRATE SYNTHASE"/>
    <property type="match status" value="1"/>
</dbReference>
<feature type="domain" description="Poly-beta-hydroxybutyrate polymerase N-terminal" evidence="4">
    <location>
        <begin position="159"/>
        <end position="327"/>
    </location>
</feature>
<accession>A0A421BS43</accession>
<keyword evidence="7" id="KW-1185">Reference proteome</keyword>
<dbReference type="AlphaFoldDB" id="A0A421BS43"/>
<reference evidence="6 7" key="1">
    <citation type="submission" date="2018-10" db="EMBL/GenBank/DDBJ databases">
        <title>Rhodobacter sp . BO-81.</title>
        <authorList>
            <person name="Im W.T."/>
        </authorList>
    </citation>
    <scope>NUCLEOTIDE SEQUENCE [LARGE SCALE GENOMIC DNA]</scope>
    <source>
        <strain evidence="6 7">BO-81</strain>
    </source>
</reference>
<feature type="domain" description="Poly-beta-hydroxybutyrate polymerase N-terminal" evidence="5">
    <location>
        <begin position="79"/>
        <end position="120"/>
    </location>
</feature>
<evidence type="ECO:0000259" key="5">
    <source>
        <dbReference type="Pfam" id="PF12551"/>
    </source>
</evidence>
<evidence type="ECO:0000313" key="6">
    <source>
        <dbReference type="EMBL" id="RLL71072.1"/>
    </source>
</evidence>
<evidence type="ECO:0000313" key="7">
    <source>
        <dbReference type="Proteomes" id="UP000279673"/>
    </source>
</evidence>
<dbReference type="Pfam" id="PF07167">
    <property type="entry name" value="PhaC_N"/>
    <property type="match status" value="1"/>
</dbReference>
<protein>
    <submittedName>
        <fullName evidence="6">Alpha/beta fold hydrolase</fullName>
    </submittedName>
</protein>
<dbReference type="EMBL" id="RCHI01000005">
    <property type="protein sequence ID" value="RLL71072.1"/>
    <property type="molecule type" value="Genomic_DNA"/>
</dbReference>
<dbReference type="Proteomes" id="UP000279673">
    <property type="component" value="Unassembled WGS sequence"/>
</dbReference>
<feature type="compositionally biased region" description="Basic residues" evidence="3">
    <location>
        <begin position="1"/>
        <end position="12"/>
    </location>
</feature>
<gene>
    <name evidence="6" type="ORF">DYS74_07535</name>
</gene>
<evidence type="ECO:0000259" key="4">
    <source>
        <dbReference type="Pfam" id="PF07167"/>
    </source>
</evidence>
<organism evidence="6 7">
    <name type="scientific">Paenirhodobacter hankyongi</name>
    <dbReference type="NCBI Taxonomy" id="2294033"/>
    <lineage>
        <taxon>Bacteria</taxon>
        <taxon>Pseudomonadati</taxon>
        <taxon>Pseudomonadota</taxon>
        <taxon>Alphaproteobacteria</taxon>
        <taxon>Rhodobacterales</taxon>
        <taxon>Rhodobacter group</taxon>
        <taxon>Paenirhodobacter</taxon>
    </lineage>
</organism>
<proteinExistence type="predicted"/>
<keyword evidence="6" id="KW-0378">Hydrolase</keyword>
<dbReference type="Pfam" id="PF12551">
    <property type="entry name" value="PHBC_N"/>
    <property type="match status" value="1"/>
</dbReference>
<dbReference type="SUPFAM" id="SSF53474">
    <property type="entry name" value="alpha/beta-Hydrolases"/>
    <property type="match status" value="1"/>
</dbReference>
<name>A0A421BS43_9RHOB</name>
<dbReference type="PANTHER" id="PTHR36837">
    <property type="entry name" value="POLY(3-HYDROXYALKANOATE) POLYMERASE SUBUNIT PHAC"/>
    <property type="match status" value="1"/>
</dbReference>
<dbReference type="InterPro" id="IPR051321">
    <property type="entry name" value="PHA/PHB_synthase"/>
</dbReference>
<feature type="region of interest" description="Disordered" evidence="3">
    <location>
        <begin position="1"/>
        <end position="51"/>
    </location>
</feature>
<evidence type="ECO:0000256" key="2">
    <source>
        <dbReference type="ARBA" id="ARBA00023315"/>
    </source>
</evidence>
<keyword evidence="1" id="KW-0808">Transferase</keyword>
<dbReference type="GO" id="GO:0042619">
    <property type="term" value="P:poly-hydroxybutyrate biosynthetic process"/>
    <property type="evidence" value="ECO:0007669"/>
    <property type="project" value="InterPro"/>
</dbReference>
<dbReference type="InterPro" id="IPR010941">
    <property type="entry name" value="PhaC_N"/>
</dbReference>